<dbReference type="Pfam" id="PF00528">
    <property type="entry name" value="BPD_transp_1"/>
    <property type="match status" value="1"/>
</dbReference>
<evidence type="ECO:0000256" key="8">
    <source>
        <dbReference type="ARBA" id="ARBA00022692"/>
    </source>
</evidence>
<keyword evidence="7 12" id="KW-0997">Cell inner membrane</keyword>
<comment type="function">
    <text evidence="1 12">Part of the binding-protein-dependent transport system for molybdenum; probably responsible for the translocation of the substrate across the membrane.</text>
</comment>
<keyword evidence="9 11" id="KW-1133">Transmembrane helix</keyword>
<comment type="subcellular location">
    <subcellularLocation>
        <location evidence="2 12">Cell inner membrane</location>
        <topology evidence="2 12">Multi-pass membrane protein</topology>
    </subcellularLocation>
    <subcellularLocation>
        <location evidence="11">Cell membrane</location>
        <topology evidence="11">Multi-pass membrane protein</topology>
    </subcellularLocation>
</comment>
<dbReference type="NCBIfam" id="TIGR02141">
    <property type="entry name" value="modB_ABC"/>
    <property type="match status" value="1"/>
</dbReference>
<evidence type="ECO:0000256" key="4">
    <source>
        <dbReference type="ARBA" id="ARBA00022448"/>
    </source>
</evidence>
<feature type="transmembrane region" description="Helical" evidence="11">
    <location>
        <begin position="156"/>
        <end position="177"/>
    </location>
</feature>
<evidence type="ECO:0000256" key="10">
    <source>
        <dbReference type="ARBA" id="ARBA00023136"/>
    </source>
</evidence>
<reference evidence="15 16" key="1">
    <citation type="submission" date="2019-04" db="EMBL/GenBank/DDBJ databases">
        <authorList>
            <person name="Li J."/>
        </authorList>
    </citation>
    <scope>NUCLEOTIDE SEQUENCE [LARGE SCALE GENOMIC DNA]</scope>
    <source>
        <strain evidence="15 16">CCTCC AB2016182</strain>
    </source>
</reference>
<keyword evidence="16" id="KW-1185">Reference proteome</keyword>
<name>A0A4U0RCV2_9RHOB</name>
<dbReference type="GO" id="GO:0015098">
    <property type="term" value="F:molybdate ion transmembrane transporter activity"/>
    <property type="evidence" value="ECO:0007669"/>
    <property type="project" value="UniProtKB-UniRule"/>
</dbReference>
<feature type="transmembrane region" description="Helical" evidence="11">
    <location>
        <begin position="262"/>
        <end position="283"/>
    </location>
</feature>
<evidence type="ECO:0000313" key="15">
    <source>
        <dbReference type="EMBL" id="TJZ85974.1"/>
    </source>
</evidence>
<gene>
    <name evidence="15" type="primary">modB</name>
    <name evidence="15" type="ORF">FA740_06145</name>
</gene>
<dbReference type="GO" id="GO:0005886">
    <property type="term" value="C:plasma membrane"/>
    <property type="evidence" value="ECO:0007669"/>
    <property type="project" value="UniProtKB-SubCell"/>
</dbReference>
<evidence type="ECO:0000256" key="1">
    <source>
        <dbReference type="ARBA" id="ARBA00002949"/>
    </source>
</evidence>
<keyword evidence="10 11" id="KW-0472">Membrane</keyword>
<dbReference type="SUPFAM" id="SSF161098">
    <property type="entry name" value="MetI-like"/>
    <property type="match status" value="1"/>
</dbReference>
<feature type="domain" description="ABC transmembrane type-1" evidence="14">
    <location>
        <begin position="76"/>
        <end position="278"/>
    </location>
</feature>
<evidence type="ECO:0000256" key="7">
    <source>
        <dbReference type="ARBA" id="ARBA00022519"/>
    </source>
</evidence>
<evidence type="ECO:0000313" key="16">
    <source>
        <dbReference type="Proteomes" id="UP000306223"/>
    </source>
</evidence>
<proteinExistence type="inferred from homology"/>
<dbReference type="InterPro" id="IPR000515">
    <property type="entry name" value="MetI-like"/>
</dbReference>
<protein>
    <recommendedName>
        <fullName evidence="12">Molybdenum transport system permease</fullName>
    </recommendedName>
</protein>
<feature type="transmembrane region" description="Helical" evidence="11">
    <location>
        <begin position="82"/>
        <end position="102"/>
    </location>
</feature>
<dbReference type="PANTHER" id="PTHR30183">
    <property type="entry name" value="MOLYBDENUM TRANSPORT SYSTEM PERMEASE PROTEIN MODB"/>
    <property type="match status" value="1"/>
</dbReference>
<feature type="transmembrane region" description="Helical" evidence="11">
    <location>
        <begin position="198"/>
        <end position="222"/>
    </location>
</feature>
<evidence type="ECO:0000256" key="5">
    <source>
        <dbReference type="ARBA" id="ARBA00022475"/>
    </source>
</evidence>
<evidence type="ECO:0000256" key="6">
    <source>
        <dbReference type="ARBA" id="ARBA00022505"/>
    </source>
</evidence>
<dbReference type="CDD" id="cd06261">
    <property type="entry name" value="TM_PBP2"/>
    <property type="match status" value="1"/>
</dbReference>
<dbReference type="InterPro" id="IPR035906">
    <property type="entry name" value="MetI-like_sf"/>
</dbReference>
<feature type="compositionally biased region" description="Low complexity" evidence="13">
    <location>
        <begin position="9"/>
        <end position="27"/>
    </location>
</feature>
<dbReference type="PROSITE" id="PS50928">
    <property type="entry name" value="ABC_TM1"/>
    <property type="match status" value="1"/>
</dbReference>
<dbReference type="AlphaFoldDB" id="A0A4U0RCV2"/>
<comment type="caution">
    <text evidence="15">The sequence shown here is derived from an EMBL/GenBank/DDBJ whole genome shotgun (WGS) entry which is preliminary data.</text>
</comment>
<evidence type="ECO:0000256" key="2">
    <source>
        <dbReference type="ARBA" id="ARBA00004429"/>
    </source>
</evidence>
<dbReference type="NCBIfam" id="NF006939">
    <property type="entry name" value="PRK09421.1"/>
    <property type="match status" value="1"/>
</dbReference>
<feature type="transmembrane region" description="Helical" evidence="11">
    <location>
        <begin position="114"/>
        <end position="136"/>
    </location>
</feature>
<organism evidence="15 16">
    <name type="scientific">Paracoccus hibiscisoli</name>
    <dbReference type="NCBI Taxonomy" id="2023261"/>
    <lineage>
        <taxon>Bacteria</taxon>
        <taxon>Pseudomonadati</taxon>
        <taxon>Pseudomonadota</taxon>
        <taxon>Alphaproteobacteria</taxon>
        <taxon>Rhodobacterales</taxon>
        <taxon>Paracoccaceae</taxon>
        <taxon>Paracoccus</taxon>
    </lineage>
</organism>
<accession>A0A4U0RCV2</accession>
<keyword evidence="6 12" id="KW-0500">Molybdenum</keyword>
<feature type="region of interest" description="Disordered" evidence="13">
    <location>
        <begin position="1"/>
        <end position="27"/>
    </location>
</feature>
<evidence type="ECO:0000256" key="11">
    <source>
        <dbReference type="RuleBase" id="RU363032"/>
    </source>
</evidence>
<dbReference type="EMBL" id="SUNH01000007">
    <property type="protein sequence ID" value="TJZ85974.1"/>
    <property type="molecule type" value="Genomic_DNA"/>
</dbReference>
<evidence type="ECO:0000259" key="14">
    <source>
        <dbReference type="PROSITE" id="PS50928"/>
    </source>
</evidence>
<dbReference type="FunFam" id="1.10.3720.10:FF:000018">
    <property type="entry name" value="Molybdenum transport system permease"/>
    <property type="match status" value="1"/>
</dbReference>
<keyword evidence="5" id="KW-1003">Cell membrane</keyword>
<evidence type="ECO:0000256" key="12">
    <source>
        <dbReference type="RuleBase" id="RU365097"/>
    </source>
</evidence>
<dbReference type="InterPro" id="IPR011867">
    <property type="entry name" value="ModB_ABC"/>
</dbReference>
<dbReference type="Proteomes" id="UP000306223">
    <property type="component" value="Unassembled WGS sequence"/>
</dbReference>
<dbReference type="OrthoDB" id="9774448at2"/>
<sequence>MPPTRRPTRASPSSASSPRTATRRSPIPWRCWRRRRTPPTAPLWTRCRPPRRRPSLPPKALPLPADWLSPADWQAVRLSLKVAFWAVLCSLPLGILTAHALARWRFPGRGLLNMLVHLPLILPPVVTGYLLLLTFGRQGAVGAWLEQVGIVLAFRWTGAALAAAIMAFPLMVRAIRLSIEAVDPRLEQAAATLGARPAWVFVTVTLPLILPGILAGAVLAFAKAIGEFGATITFVSNIPGQTQTLPSAIYTRLQVPGAEAQAGRLVLVAIALSVGALVLSEWLSRAAARRVAP</sequence>
<keyword evidence="4 11" id="KW-0813">Transport</keyword>
<dbReference type="Gene3D" id="1.10.3720.10">
    <property type="entry name" value="MetI-like"/>
    <property type="match status" value="1"/>
</dbReference>
<evidence type="ECO:0000256" key="13">
    <source>
        <dbReference type="SAM" id="MobiDB-lite"/>
    </source>
</evidence>
<comment type="similarity">
    <text evidence="3 12">Belongs to the binding-protein-dependent transport system permease family. CysTW subfamily.</text>
</comment>
<evidence type="ECO:0000256" key="9">
    <source>
        <dbReference type="ARBA" id="ARBA00022989"/>
    </source>
</evidence>
<evidence type="ECO:0000256" key="3">
    <source>
        <dbReference type="ARBA" id="ARBA00007069"/>
    </source>
</evidence>
<keyword evidence="8 11" id="KW-0812">Transmembrane</keyword>
<dbReference type="PANTHER" id="PTHR30183:SF3">
    <property type="entry name" value="MOLYBDENUM TRANSPORT SYSTEM PERMEASE PROTEIN MODB"/>
    <property type="match status" value="1"/>
</dbReference>